<accession>A0AC34G1K4</accession>
<evidence type="ECO:0000313" key="2">
    <source>
        <dbReference type="WBParaSite" id="ES5_v2.g23704.t1"/>
    </source>
</evidence>
<protein>
    <submittedName>
        <fullName evidence="2">Uncharacterized protein</fullName>
    </submittedName>
</protein>
<dbReference type="Proteomes" id="UP000887579">
    <property type="component" value="Unplaced"/>
</dbReference>
<name>A0AC34G1K4_9BILA</name>
<proteinExistence type="predicted"/>
<reference evidence="2" key="1">
    <citation type="submission" date="2022-11" db="UniProtKB">
        <authorList>
            <consortium name="WormBaseParasite"/>
        </authorList>
    </citation>
    <scope>IDENTIFICATION</scope>
</reference>
<evidence type="ECO:0000313" key="1">
    <source>
        <dbReference type="Proteomes" id="UP000887579"/>
    </source>
</evidence>
<dbReference type="WBParaSite" id="ES5_v2.g23704.t1">
    <property type="protein sequence ID" value="ES5_v2.g23704.t1"/>
    <property type="gene ID" value="ES5_v2.g23704"/>
</dbReference>
<sequence length="247" mass="27778">MFSVKVFFFIAFITAVIVHGNEEKPKSQENTDLADTFKDLFNGLTHEQRQQINSIIQNKAYTKQQIIDKVKEFSAGIGSETEQKFTAAIEQFQTKRAEEGKKLEEKLASMGDGAKEIASKISKTSEDMNLTFEQEQQQIKDALGIKEFSAGIGSETEQKFTAAIEQFQTKRAEEGKKLEEKLASMGDGAKEIASKISKTSEDMNLTFEQEQQQIKDALGSATDDIKNKLEDSDLFKDMKAMKEKMTQ</sequence>
<organism evidence="1 2">
    <name type="scientific">Panagrolaimus sp. ES5</name>
    <dbReference type="NCBI Taxonomy" id="591445"/>
    <lineage>
        <taxon>Eukaryota</taxon>
        <taxon>Metazoa</taxon>
        <taxon>Ecdysozoa</taxon>
        <taxon>Nematoda</taxon>
        <taxon>Chromadorea</taxon>
        <taxon>Rhabditida</taxon>
        <taxon>Tylenchina</taxon>
        <taxon>Panagrolaimomorpha</taxon>
        <taxon>Panagrolaimoidea</taxon>
        <taxon>Panagrolaimidae</taxon>
        <taxon>Panagrolaimus</taxon>
    </lineage>
</organism>